<evidence type="ECO:0000313" key="2">
    <source>
        <dbReference type="EMBL" id="MPC15208.1"/>
    </source>
</evidence>
<protein>
    <submittedName>
        <fullName evidence="2">Uncharacterized protein</fullName>
    </submittedName>
</protein>
<organism evidence="2 3">
    <name type="scientific">Portunus trituberculatus</name>
    <name type="common">Swimming crab</name>
    <name type="synonym">Neptunus trituberculatus</name>
    <dbReference type="NCBI Taxonomy" id="210409"/>
    <lineage>
        <taxon>Eukaryota</taxon>
        <taxon>Metazoa</taxon>
        <taxon>Ecdysozoa</taxon>
        <taxon>Arthropoda</taxon>
        <taxon>Crustacea</taxon>
        <taxon>Multicrustacea</taxon>
        <taxon>Malacostraca</taxon>
        <taxon>Eumalacostraca</taxon>
        <taxon>Eucarida</taxon>
        <taxon>Decapoda</taxon>
        <taxon>Pleocyemata</taxon>
        <taxon>Brachyura</taxon>
        <taxon>Eubrachyura</taxon>
        <taxon>Portunoidea</taxon>
        <taxon>Portunidae</taxon>
        <taxon>Portuninae</taxon>
        <taxon>Portunus</taxon>
    </lineage>
</organism>
<accession>A0A5B7D153</accession>
<keyword evidence="1" id="KW-0472">Membrane</keyword>
<comment type="caution">
    <text evidence="2">The sequence shown here is derived from an EMBL/GenBank/DDBJ whole genome shotgun (WGS) entry which is preliminary data.</text>
</comment>
<evidence type="ECO:0000313" key="3">
    <source>
        <dbReference type="Proteomes" id="UP000324222"/>
    </source>
</evidence>
<name>A0A5B7D153_PORTR</name>
<dbReference type="Proteomes" id="UP000324222">
    <property type="component" value="Unassembled WGS sequence"/>
</dbReference>
<proteinExistence type="predicted"/>
<keyword evidence="1" id="KW-0812">Transmembrane</keyword>
<sequence>MIDDTEICLYKHKSKQVESQPLLRKKCGVYKKYFCHNAKHQAKRWKSLMTTWTGSTDLLMHSLTIWRMMLTRRSSALMWGSQRIGLRGSALIETRMASLKRCGPFWNLEVEYYSGCEKVMRRVRGTKCEHKPEQCGKSGVSYEATLVNGCQDGYLVMEGLAKPSAMIQMQWCRVVSKHLKETLSSALDTGVNVDVTTTTHFEGLVVVAIHVAHEEVKYSHVHEVKEAASFIVWVHLLHQLTVLVICRRKSDQMIKTCFRIWSRVRERIAWNGQTSNSGSGGCLCPTEKVCLLVLVLVVVVVLLLMMMAVVVMMFC</sequence>
<dbReference type="EMBL" id="VSRR010000408">
    <property type="protein sequence ID" value="MPC15208.1"/>
    <property type="molecule type" value="Genomic_DNA"/>
</dbReference>
<gene>
    <name evidence="2" type="ORF">E2C01_007993</name>
</gene>
<reference evidence="2 3" key="1">
    <citation type="submission" date="2019-05" db="EMBL/GenBank/DDBJ databases">
        <title>Another draft genome of Portunus trituberculatus and its Hox gene families provides insights of decapod evolution.</title>
        <authorList>
            <person name="Jeong J.-H."/>
            <person name="Song I."/>
            <person name="Kim S."/>
            <person name="Choi T."/>
            <person name="Kim D."/>
            <person name="Ryu S."/>
            <person name="Kim W."/>
        </authorList>
    </citation>
    <scope>NUCLEOTIDE SEQUENCE [LARGE SCALE GENOMIC DNA]</scope>
    <source>
        <tissue evidence="2">Muscle</tissue>
    </source>
</reference>
<evidence type="ECO:0000256" key="1">
    <source>
        <dbReference type="SAM" id="Phobius"/>
    </source>
</evidence>
<keyword evidence="1" id="KW-1133">Transmembrane helix</keyword>
<dbReference type="AlphaFoldDB" id="A0A5B7D153"/>
<keyword evidence="3" id="KW-1185">Reference proteome</keyword>
<feature type="transmembrane region" description="Helical" evidence="1">
    <location>
        <begin position="291"/>
        <end position="314"/>
    </location>
</feature>